<dbReference type="AlphaFoldDB" id="A0A1X0RHM9"/>
<dbReference type="EMBL" id="KV921856">
    <property type="protein sequence ID" value="ORE11530.1"/>
    <property type="molecule type" value="Genomic_DNA"/>
</dbReference>
<gene>
    <name evidence="1" type="ORF">BCV72DRAFT_267085</name>
</gene>
<evidence type="ECO:0000313" key="1">
    <source>
        <dbReference type="EMBL" id="ORE11530.1"/>
    </source>
</evidence>
<accession>A0A1X0RHM9</accession>
<organism evidence="1">
    <name type="scientific">Rhizopus microsporus var. microsporus</name>
    <dbReference type="NCBI Taxonomy" id="86635"/>
    <lineage>
        <taxon>Eukaryota</taxon>
        <taxon>Fungi</taxon>
        <taxon>Fungi incertae sedis</taxon>
        <taxon>Mucoromycota</taxon>
        <taxon>Mucoromycotina</taxon>
        <taxon>Mucoromycetes</taxon>
        <taxon>Mucorales</taxon>
        <taxon>Mucorineae</taxon>
        <taxon>Rhizopodaceae</taxon>
        <taxon>Rhizopus</taxon>
    </lineage>
</organism>
<dbReference type="OrthoDB" id="2272737at2759"/>
<dbReference type="Proteomes" id="UP000242414">
    <property type="component" value="Unassembled WGS sequence"/>
</dbReference>
<protein>
    <recommendedName>
        <fullName evidence="2">Reverse transcriptase domain-containing protein</fullName>
    </recommendedName>
</protein>
<feature type="non-terminal residue" evidence="1">
    <location>
        <position position="68"/>
    </location>
</feature>
<sequence>MSLFFDTKIHIGTNGWLGVSIPQLCGLRQGDPLSPLLFNLAFEPLFRTILANNQLRGVSLRPVPVGRN</sequence>
<reference evidence="1" key="1">
    <citation type="journal article" date="2016" name="Proc. Natl. Acad. Sci. U.S.A.">
        <title>Lipid metabolic changes in an early divergent fungus govern the establishment of a mutualistic symbiosis with endobacteria.</title>
        <authorList>
            <person name="Lastovetsky O.A."/>
            <person name="Gaspar M.L."/>
            <person name="Mondo S.J."/>
            <person name="LaButti K.M."/>
            <person name="Sandor L."/>
            <person name="Grigoriev I.V."/>
            <person name="Henry S.A."/>
            <person name="Pawlowska T.E."/>
        </authorList>
    </citation>
    <scope>NUCLEOTIDE SEQUENCE [LARGE SCALE GENOMIC DNA]</scope>
    <source>
        <strain evidence="1">ATCC 52814</strain>
    </source>
</reference>
<evidence type="ECO:0008006" key="2">
    <source>
        <dbReference type="Google" id="ProtNLM"/>
    </source>
</evidence>
<proteinExistence type="predicted"/>
<dbReference type="VEuPathDB" id="FungiDB:BCV72DRAFT_267085"/>
<name>A0A1X0RHM9_RHIZD</name>